<dbReference type="Gene3D" id="3.20.20.70">
    <property type="entry name" value="Aldolase class I"/>
    <property type="match status" value="1"/>
</dbReference>
<dbReference type="PANTHER" id="PTHR22893">
    <property type="entry name" value="NADH OXIDOREDUCTASE-RELATED"/>
    <property type="match status" value="1"/>
</dbReference>
<dbReference type="GO" id="GO:0016628">
    <property type="term" value="F:oxidoreductase activity, acting on the CH-CH group of donors, NAD or NADP as acceptor"/>
    <property type="evidence" value="ECO:0007669"/>
    <property type="project" value="UniProtKB-ARBA"/>
</dbReference>
<protein>
    <recommendedName>
        <fullName evidence="4">NADH:flavin oxidoreductase/NADH oxidase N-terminal domain-containing protein</fullName>
    </recommendedName>
</protein>
<comment type="similarity">
    <text evidence="2">Belongs to the NADH:flavin oxidoreductase/NADH oxidase family.</text>
</comment>
<feature type="domain" description="NADH:flavin oxidoreductase/NADH oxidase N-terminal" evidence="4">
    <location>
        <begin position="5"/>
        <end position="335"/>
    </location>
</feature>
<keyword evidence="3" id="KW-0560">Oxidoreductase</keyword>
<dbReference type="Pfam" id="PF00724">
    <property type="entry name" value="Oxidored_FMN"/>
    <property type="match status" value="1"/>
</dbReference>
<dbReference type="GO" id="GO:0005829">
    <property type="term" value="C:cytosol"/>
    <property type="evidence" value="ECO:0007669"/>
    <property type="project" value="TreeGrafter"/>
</dbReference>
<proteinExistence type="inferred from homology"/>
<comment type="cofactor">
    <cofactor evidence="1">
        <name>FMN</name>
        <dbReference type="ChEBI" id="CHEBI:58210"/>
    </cofactor>
</comment>
<dbReference type="InterPro" id="IPR013785">
    <property type="entry name" value="Aldolase_TIM"/>
</dbReference>
<evidence type="ECO:0000256" key="3">
    <source>
        <dbReference type="ARBA" id="ARBA00023002"/>
    </source>
</evidence>
<organism evidence="5">
    <name type="scientific">marine sediment metagenome</name>
    <dbReference type="NCBI Taxonomy" id="412755"/>
    <lineage>
        <taxon>unclassified sequences</taxon>
        <taxon>metagenomes</taxon>
        <taxon>ecological metagenomes</taxon>
    </lineage>
</organism>
<dbReference type="GO" id="GO:0010181">
    <property type="term" value="F:FMN binding"/>
    <property type="evidence" value="ECO:0007669"/>
    <property type="project" value="InterPro"/>
</dbReference>
<dbReference type="InterPro" id="IPR045247">
    <property type="entry name" value="Oye-like"/>
</dbReference>
<dbReference type="AlphaFoldDB" id="A0A0F9V0A3"/>
<sequence length="370" mass="40977">MVQSKLFQPVDLGPIKLANRVVMAPLTRSRANEAGVPNDLHVEYYRQRASAGLIIAEATNISPEGRGYAWTPGIFSDAQVAAWKKVTDAVHAEGGKMFLQLWHVGRVSHPDLQPGGVLPVAPSAIKPEMQAFTPNGMKDVPVPRALDRDELPRIVADYVKAAENAKAAGFDGVEIHSANGYLLDQFLRDGANQRTDDYGGSIENRMRFPLEVVDAVVKVWGADRVGIRISPVSPANDLHDSDPEPLFTRYVEELSKRKLVYLHVIEGATRTERDPHAFKAWTLKDHFDGLYMGNNRYDRDLAIERIEAGKADLICFGRPFISNPDLVARLEIGAPLAEWNEATFYGGAREGYLDYPALSDEERARYAKAA</sequence>
<evidence type="ECO:0000313" key="5">
    <source>
        <dbReference type="EMBL" id="KKN97434.1"/>
    </source>
</evidence>
<evidence type="ECO:0000256" key="1">
    <source>
        <dbReference type="ARBA" id="ARBA00001917"/>
    </source>
</evidence>
<dbReference type="PANTHER" id="PTHR22893:SF91">
    <property type="entry name" value="NADPH DEHYDROGENASE 2-RELATED"/>
    <property type="match status" value="1"/>
</dbReference>
<name>A0A0F9V0A3_9ZZZZ</name>
<dbReference type="InterPro" id="IPR001155">
    <property type="entry name" value="OxRdtase_FMN_N"/>
</dbReference>
<accession>A0A0F9V0A3</accession>
<evidence type="ECO:0000259" key="4">
    <source>
        <dbReference type="Pfam" id="PF00724"/>
    </source>
</evidence>
<reference evidence="5" key="1">
    <citation type="journal article" date="2015" name="Nature">
        <title>Complex archaea that bridge the gap between prokaryotes and eukaryotes.</title>
        <authorList>
            <person name="Spang A."/>
            <person name="Saw J.H."/>
            <person name="Jorgensen S.L."/>
            <person name="Zaremba-Niedzwiedzka K."/>
            <person name="Martijn J."/>
            <person name="Lind A.E."/>
            <person name="van Eijk R."/>
            <person name="Schleper C."/>
            <person name="Guy L."/>
            <person name="Ettema T.J."/>
        </authorList>
    </citation>
    <scope>NUCLEOTIDE SEQUENCE</scope>
</reference>
<comment type="caution">
    <text evidence="5">The sequence shown here is derived from an EMBL/GenBank/DDBJ whole genome shotgun (WGS) entry which is preliminary data.</text>
</comment>
<dbReference type="NCBIfam" id="NF007899">
    <property type="entry name" value="PRK10605.1"/>
    <property type="match status" value="1"/>
</dbReference>
<dbReference type="SUPFAM" id="SSF51395">
    <property type="entry name" value="FMN-linked oxidoreductases"/>
    <property type="match status" value="1"/>
</dbReference>
<evidence type="ECO:0000256" key="2">
    <source>
        <dbReference type="ARBA" id="ARBA00005979"/>
    </source>
</evidence>
<dbReference type="EMBL" id="LAZR01000058">
    <property type="protein sequence ID" value="KKN97434.1"/>
    <property type="molecule type" value="Genomic_DNA"/>
</dbReference>
<dbReference type="CDD" id="cd02933">
    <property type="entry name" value="OYE_like_FMN"/>
    <property type="match status" value="1"/>
</dbReference>
<dbReference type="FunFam" id="3.20.20.70:FF:000059">
    <property type="entry name" value="N-ethylmaleimide reductase, FMN-linked"/>
    <property type="match status" value="1"/>
</dbReference>
<gene>
    <name evidence="5" type="ORF">LCGC14_0158530</name>
</gene>